<sequence length="1465" mass="163674">MERRFGVNASEAASEASIDSRGNVYLGQTIGWSTLLESQRVLLVAEAGAGKTHECEAQADDLFKRGEAAFFLRLETVAASGIRSSLNGEQFKKRFDDWRASSAQIAFFFFDSIDELQLVHGDFRNALKRVHEELEGALGRATVIVTSRPVDIDRRAFADMLPVPKVAIDQGHGESFVRMALDGPTDEDKDRPPPFREVTLLPFSDDEIAEFARGQGVKNPEKLLEEIHVRHAEDFARRPQDLIELCDSWRDHGKIRSHYEQLKSHIKARLRARPKRKEPAELTLDRARTGVQRLALAAILSRRLTIRHSAGADVDGSGDAPLVPDDLLSDFTSREIETLLQRPIFAEGGYGRVRFHHRSVLEFLAAAEIDYLVGSGALAVSAAKRMLFSFSDAQVLLPKPSMRPVAGWLAKMRPEFFDTVLKVEPSTLLLYGDPESLSEDQCAQALRAYVQRHGAGQWRGLEVPSLQVERLARQPLHQVILEAWSAGIENPEVRQILLRLIAVGRYKQCADLAVSVAESKAGDDRERFEALNVLVELDDYRVDALIEALASSQPGWGHRIGRWVAQNFYPKNVTEDQLVRLLTAIPRASRRDDFFPSGIAAMLERVSVSRERLESLLPGVLTLTRSSVVVDKNEDSLNDRKGRLQASYILRGLSVRLLQDGSRAPDLIDAAVLGFRAAGYSSLDNDRKRRLVELIGELPAQQRRAVFESDLACVARLEPRRSGQMVLARLMFQGPLQYSMEKDGPWVLRDLANAATEKARRSLLLRMTTYLAHTDLPAEMKPVREAVKDSRALTAELEELIKANVPTRQVLEAQEQERKRSERHAIKQAGYRAEWTAFWKELAERPALALAPGRVNGTLWNLSTVLSKRSRGRDRVRWDREFLEECFTGPVTEAVRKSLMAYWRNMKPTLPSERKEKNTYLVVWTYGLMGLYAEAEDPRWTRSVSASEADLAVRYALVELNGLPDWLAALADAHRQVVEQVLGGEIESELKGKGGDGGWHSMLLQSLRYGRIEVARVLERNLVLWLRGPGRKLMRGRHDSVAEAKLDQVVGVLLVHGSPETKRWLMELATREVIAAKHGPFLFFWLPVLMRLNPRRGAALLLRALSILPVERRGVAVTAIGSLFSERRAEGGLNWSAALAPETLLRLNQEINRHVVPAADEQHEGAYSPGPRDNAETGRRLVFDALISATGAQAYQAKLALSTDPLFAHAKDRIAALAHERLAEETDASVISMEELARLFQGNELAPMTTTDMAHLLSDRLDDLQDLMSIDASPKGAWAKVTDENTLRPAIARELDMMSKGAYTVDQEGVTVDGKETDIRFRALSRYQATIELKIGEKPRTGKELRETIETQLVKKYMAARNAKTGCLLVTVANPEKRWHHPDTGEPMDRHQLQHMLNEAAQLAQQRLGGEARVMARVLDLTPRLPKEPRAGKGSKQTGKLKASAKTAKGSRAASKGARSQRSGK</sequence>
<accession>A0ABW7GQA5</accession>
<dbReference type="SUPFAM" id="SSF52540">
    <property type="entry name" value="P-loop containing nucleoside triphosphate hydrolases"/>
    <property type="match status" value="1"/>
</dbReference>
<evidence type="ECO:0000256" key="1">
    <source>
        <dbReference type="SAM" id="MobiDB-lite"/>
    </source>
</evidence>
<name>A0ABW7GQA5_9BURK</name>
<organism evidence="2 3">
    <name type="scientific">Pelomonas lactea</name>
    <dbReference type="NCBI Taxonomy" id="3299030"/>
    <lineage>
        <taxon>Bacteria</taxon>
        <taxon>Pseudomonadati</taxon>
        <taxon>Pseudomonadota</taxon>
        <taxon>Betaproteobacteria</taxon>
        <taxon>Burkholderiales</taxon>
        <taxon>Sphaerotilaceae</taxon>
        <taxon>Roseateles</taxon>
    </lineage>
</organism>
<dbReference type="Gene3D" id="3.40.50.300">
    <property type="entry name" value="P-loop containing nucleotide triphosphate hydrolases"/>
    <property type="match status" value="1"/>
</dbReference>
<dbReference type="RefSeq" id="WP_394513441.1">
    <property type="nucleotide sequence ID" value="NZ_JBIGHX010000009.1"/>
</dbReference>
<dbReference type="EMBL" id="JBIGHX010000009">
    <property type="protein sequence ID" value="MFG6464138.1"/>
    <property type="molecule type" value="Genomic_DNA"/>
</dbReference>
<dbReference type="InterPro" id="IPR027417">
    <property type="entry name" value="P-loop_NTPase"/>
</dbReference>
<feature type="region of interest" description="Disordered" evidence="1">
    <location>
        <begin position="1420"/>
        <end position="1465"/>
    </location>
</feature>
<keyword evidence="3" id="KW-1185">Reference proteome</keyword>
<comment type="caution">
    <text evidence="2">The sequence shown here is derived from an EMBL/GenBank/DDBJ whole genome shotgun (WGS) entry which is preliminary data.</text>
</comment>
<evidence type="ECO:0000313" key="3">
    <source>
        <dbReference type="Proteomes" id="UP001606302"/>
    </source>
</evidence>
<proteinExistence type="predicted"/>
<gene>
    <name evidence="2" type="ORF">ACG04Q_21395</name>
</gene>
<dbReference type="Proteomes" id="UP001606302">
    <property type="component" value="Unassembled WGS sequence"/>
</dbReference>
<reference evidence="2 3" key="1">
    <citation type="submission" date="2024-08" db="EMBL/GenBank/DDBJ databases">
        <authorList>
            <person name="Lu H."/>
        </authorList>
    </citation>
    <scope>NUCLEOTIDE SEQUENCE [LARGE SCALE GENOMIC DNA]</scope>
    <source>
        <strain evidence="2 3">DXS20W</strain>
    </source>
</reference>
<evidence type="ECO:0000313" key="2">
    <source>
        <dbReference type="EMBL" id="MFG6464138.1"/>
    </source>
</evidence>
<protein>
    <submittedName>
        <fullName evidence="2">NACHT domain-containing protein</fullName>
    </submittedName>
</protein>